<evidence type="ECO:0000313" key="1">
    <source>
        <dbReference type="EMBL" id="GMH48654.1"/>
    </source>
</evidence>
<dbReference type="AlphaFoldDB" id="A0A9W6ZDP4"/>
<evidence type="ECO:0000313" key="2">
    <source>
        <dbReference type="Proteomes" id="UP001165122"/>
    </source>
</evidence>
<organism evidence="1 2">
    <name type="scientific">Triparma laevis f. longispina</name>
    <dbReference type="NCBI Taxonomy" id="1714387"/>
    <lineage>
        <taxon>Eukaryota</taxon>
        <taxon>Sar</taxon>
        <taxon>Stramenopiles</taxon>
        <taxon>Ochrophyta</taxon>
        <taxon>Bolidophyceae</taxon>
        <taxon>Parmales</taxon>
        <taxon>Triparmaceae</taxon>
        <taxon>Triparma</taxon>
    </lineage>
</organism>
<dbReference type="EMBL" id="BRXW01000368">
    <property type="protein sequence ID" value="GMH48654.1"/>
    <property type="molecule type" value="Genomic_DNA"/>
</dbReference>
<dbReference type="Gene3D" id="3.90.850.10">
    <property type="entry name" value="Fumarylacetoacetase-like, C-terminal domain"/>
    <property type="match status" value="1"/>
</dbReference>
<protein>
    <submittedName>
        <fullName evidence="1">Uncharacterized protein</fullName>
    </submittedName>
</protein>
<dbReference type="OrthoDB" id="10267604at2759"/>
<sequence>MATSPFATRRLGGHVGWKMGWKGVFVERKTLCGPMFGVGMLRCEDCKSVSLKKHGVFAAEAEFGVVLKSSLEVRSSAYSEEEVWAAVGNVEICIELCGARQMTSENRLMYVADALLSSAVLRGPVIGTGSDIDPEGLNSVGVSLSIGENLVSAGDSKNNPCDSVVGSLTALANELCVERKVLGGLKEGAFVIAGHCCQVSFGGRPAPNLPPKDPAPKEWGEVTDWKGLVLRADFDGYGSVGCKINE</sequence>
<accession>A0A9W6ZDP4</accession>
<gene>
    <name evidence="1" type="ORF">TrLO_g3483</name>
</gene>
<dbReference type="GO" id="GO:0003824">
    <property type="term" value="F:catalytic activity"/>
    <property type="evidence" value="ECO:0007669"/>
    <property type="project" value="InterPro"/>
</dbReference>
<proteinExistence type="predicted"/>
<name>A0A9W6ZDP4_9STRA</name>
<comment type="caution">
    <text evidence="1">The sequence shown here is derived from an EMBL/GenBank/DDBJ whole genome shotgun (WGS) entry which is preliminary data.</text>
</comment>
<dbReference type="InterPro" id="IPR036663">
    <property type="entry name" value="Fumarylacetoacetase_C_sf"/>
</dbReference>
<dbReference type="Proteomes" id="UP001165122">
    <property type="component" value="Unassembled WGS sequence"/>
</dbReference>
<keyword evidence="2" id="KW-1185">Reference proteome</keyword>
<reference evidence="2" key="1">
    <citation type="journal article" date="2023" name="Commun. Biol.">
        <title>Genome analysis of Parmales, the sister group of diatoms, reveals the evolutionary specialization of diatoms from phago-mixotrophs to photoautotrophs.</title>
        <authorList>
            <person name="Ban H."/>
            <person name="Sato S."/>
            <person name="Yoshikawa S."/>
            <person name="Yamada K."/>
            <person name="Nakamura Y."/>
            <person name="Ichinomiya M."/>
            <person name="Sato N."/>
            <person name="Blanc-Mathieu R."/>
            <person name="Endo H."/>
            <person name="Kuwata A."/>
            <person name="Ogata H."/>
        </authorList>
    </citation>
    <scope>NUCLEOTIDE SEQUENCE [LARGE SCALE GENOMIC DNA]</scope>
    <source>
        <strain evidence="2">NIES 3700</strain>
    </source>
</reference>
<dbReference type="SUPFAM" id="SSF56529">
    <property type="entry name" value="FAH"/>
    <property type="match status" value="1"/>
</dbReference>